<keyword evidence="4" id="KW-1185">Reference proteome</keyword>
<protein>
    <recommendedName>
        <fullName evidence="2">Aminotransferase class V domain-containing protein</fullName>
    </recommendedName>
</protein>
<dbReference type="AlphaFoldDB" id="A0A812AJR3"/>
<dbReference type="PANTHER" id="PTHR43092">
    <property type="entry name" value="L-CYSTEINE DESULFHYDRASE"/>
    <property type="match status" value="1"/>
</dbReference>
<dbReference type="Gene3D" id="3.40.640.10">
    <property type="entry name" value="Type I PLP-dependent aspartate aminotransferase-like (Major domain)"/>
    <property type="match status" value="1"/>
</dbReference>
<evidence type="ECO:0000259" key="2">
    <source>
        <dbReference type="Pfam" id="PF00266"/>
    </source>
</evidence>
<sequence length="325" mass="36573">MAEFVKAKAENLVFLMNATTGVNSVLKSVILKPGDGVLATNLTYKAVANTCNHICNKVQGAEAHFLEITLPIKSEDEIVQIYSDYLTAHPNIKIAVIDHITSPTAIVMPIRRLIALCREHNVLSMIDGAHAPGQLPLNLEEINADFYTGNFHKWVYTPVSCALLWINPKHHNMVEPLVTSHCYKQGLHKSFFMQGTQDQTSYFSFCKAYSFYKNIGGLETIISYTSSLVTEAALMLKEAWGTSLLEIPSSMEAPNMRLIKVPPLKDFTTSMDDSLKLILHLINNYKLVTLIIPVKDILYIRISSQIYNVIEDYQRIRDVILELRA</sequence>
<dbReference type="PANTHER" id="PTHR43092:SF4">
    <property type="entry name" value="AMINOTRANSFERASE CLASS V DOMAIN-CONTAINING PROTEIN"/>
    <property type="match status" value="1"/>
</dbReference>
<dbReference type="EMBL" id="CAHIKZ030000046">
    <property type="protein sequence ID" value="CAE1145363.1"/>
    <property type="molecule type" value="Genomic_DNA"/>
</dbReference>
<dbReference type="OrthoDB" id="5978656at2759"/>
<dbReference type="InterPro" id="IPR000192">
    <property type="entry name" value="Aminotrans_V_dom"/>
</dbReference>
<evidence type="ECO:0000256" key="1">
    <source>
        <dbReference type="ARBA" id="ARBA00022898"/>
    </source>
</evidence>
<name>A0A812AJR3_ACAPH</name>
<organism evidence="3 4">
    <name type="scientific">Acanthosepion pharaonis</name>
    <name type="common">Pharaoh cuttlefish</name>
    <name type="synonym">Sepia pharaonis</name>
    <dbReference type="NCBI Taxonomy" id="158019"/>
    <lineage>
        <taxon>Eukaryota</taxon>
        <taxon>Metazoa</taxon>
        <taxon>Spiralia</taxon>
        <taxon>Lophotrochozoa</taxon>
        <taxon>Mollusca</taxon>
        <taxon>Cephalopoda</taxon>
        <taxon>Coleoidea</taxon>
        <taxon>Decapodiformes</taxon>
        <taxon>Sepiida</taxon>
        <taxon>Sepiina</taxon>
        <taxon>Sepiidae</taxon>
        <taxon>Acanthosepion</taxon>
    </lineage>
</organism>
<reference evidence="3" key="1">
    <citation type="submission" date="2021-01" db="EMBL/GenBank/DDBJ databases">
        <authorList>
            <person name="Li R."/>
            <person name="Bekaert M."/>
        </authorList>
    </citation>
    <scope>NUCLEOTIDE SEQUENCE</scope>
    <source>
        <strain evidence="3">Farmed</strain>
    </source>
</reference>
<dbReference type="Proteomes" id="UP000597762">
    <property type="component" value="Unassembled WGS sequence"/>
</dbReference>
<feature type="domain" description="Aminotransferase class V" evidence="2">
    <location>
        <begin position="2"/>
        <end position="247"/>
    </location>
</feature>
<gene>
    <name evidence="3" type="ORF">SPHA_1619</name>
</gene>
<dbReference type="InterPro" id="IPR015424">
    <property type="entry name" value="PyrdxlP-dep_Trfase"/>
</dbReference>
<dbReference type="SUPFAM" id="SSF53383">
    <property type="entry name" value="PLP-dependent transferases"/>
    <property type="match status" value="1"/>
</dbReference>
<evidence type="ECO:0000313" key="4">
    <source>
        <dbReference type="Proteomes" id="UP000597762"/>
    </source>
</evidence>
<evidence type="ECO:0000313" key="3">
    <source>
        <dbReference type="EMBL" id="CAE1145363.1"/>
    </source>
</evidence>
<dbReference type="Pfam" id="PF00266">
    <property type="entry name" value="Aminotran_5"/>
    <property type="match status" value="1"/>
</dbReference>
<proteinExistence type="predicted"/>
<accession>A0A812AJR3</accession>
<comment type="caution">
    <text evidence="3">The sequence shown here is derived from an EMBL/GenBank/DDBJ whole genome shotgun (WGS) entry which is preliminary data.</text>
</comment>
<dbReference type="InterPro" id="IPR015421">
    <property type="entry name" value="PyrdxlP-dep_Trfase_major"/>
</dbReference>
<keyword evidence="1" id="KW-0663">Pyridoxal phosphate</keyword>